<keyword evidence="8" id="KW-1133">Transmembrane helix</keyword>
<evidence type="ECO:0000313" key="11">
    <source>
        <dbReference type="Proteomes" id="UP000318681"/>
    </source>
</evidence>
<keyword evidence="4" id="KW-0378">Hydrolase</keyword>
<dbReference type="Gene3D" id="2.70.70.10">
    <property type="entry name" value="Glucose Permease (Domain IIA)"/>
    <property type="match status" value="1"/>
</dbReference>
<dbReference type="Proteomes" id="UP000318681">
    <property type="component" value="Unassembled WGS sequence"/>
</dbReference>
<dbReference type="PANTHER" id="PTHR21666">
    <property type="entry name" value="PEPTIDASE-RELATED"/>
    <property type="match status" value="1"/>
</dbReference>
<evidence type="ECO:0000256" key="4">
    <source>
        <dbReference type="ARBA" id="ARBA00022801"/>
    </source>
</evidence>
<dbReference type="CDD" id="cd12797">
    <property type="entry name" value="M23_peptidase"/>
    <property type="match status" value="1"/>
</dbReference>
<feature type="domain" description="M23ase beta-sheet core" evidence="9">
    <location>
        <begin position="93"/>
        <end position="200"/>
    </location>
</feature>
<evidence type="ECO:0000256" key="8">
    <source>
        <dbReference type="SAM" id="Phobius"/>
    </source>
</evidence>
<keyword evidence="11" id="KW-1185">Reference proteome</keyword>
<dbReference type="RefSeq" id="WP_145149818.1">
    <property type="nucleotide sequence ID" value="NZ_VNIM01000023.1"/>
</dbReference>
<comment type="caution">
    <text evidence="10">The sequence shown here is derived from an EMBL/GenBank/DDBJ whole genome shotgun (WGS) entry which is preliminary data.</text>
</comment>
<keyword evidence="8" id="KW-0812">Transmembrane</keyword>
<protein>
    <submittedName>
        <fullName evidence="10">M23 family metallopeptidase</fullName>
    </submittedName>
</protein>
<reference evidence="10 11" key="1">
    <citation type="submission" date="2019-07" db="EMBL/GenBank/DDBJ databases">
        <title>Sphingomonas solaris sp. nov., isolated from a solar panel from Boston, Massachusetts.</title>
        <authorList>
            <person name="Tanner K."/>
            <person name="Pascual J."/>
            <person name="Mancuso C."/>
            <person name="Pereto J."/>
            <person name="Khalil A."/>
            <person name="Vilanova C."/>
        </authorList>
    </citation>
    <scope>NUCLEOTIDE SEQUENCE [LARGE SCALE GENOMIC DNA]</scope>
    <source>
        <strain evidence="10 11">R4DWN</strain>
    </source>
</reference>
<evidence type="ECO:0000259" key="9">
    <source>
        <dbReference type="Pfam" id="PF01551"/>
    </source>
</evidence>
<accession>A0A558R729</accession>
<dbReference type="GO" id="GO:0004222">
    <property type="term" value="F:metalloendopeptidase activity"/>
    <property type="evidence" value="ECO:0007669"/>
    <property type="project" value="TreeGrafter"/>
</dbReference>
<feature type="region of interest" description="Disordered" evidence="7">
    <location>
        <begin position="31"/>
        <end position="54"/>
    </location>
</feature>
<evidence type="ECO:0000256" key="1">
    <source>
        <dbReference type="ARBA" id="ARBA00001947"/>
    </source>
</evidence>
<dbReference type="InterPro" id="IPR016047">
    <property type="entry name" value="M23ase_b-sheet_dom"/>
</dbReference>
<keyword evidence="5" id="KW-0862">Zinc</keyword>
<dbReference type="OrthoDB" id="9800107at2"/>
<evidence type="ECO:0000313" key="10">
    <source>
        <dbReference type="EMBL" id="TVV75193.1"/>
    </source>
</evidence>
<evidence type="ECO:0000256" key="2">
    <source>
        <dbReference type="ARBA" id="ARBA00022670"/>
    </source>
</evidence>
<dbReference type="SUPFAM" id="SSF51261">
    <property type="entry name" value="Duplicated hybrid motif"/>
    <property type="match status" value="1"/>
</dbReference>
<keyword evidence="3" id="KW-0479">Metal-binding</keyword>
<dbReference type="GO" id="GO:0006508">
    <property type="term" value="P:proteolysis"/>
    <property type="evidence" value="ECO:0007669"/>
    <property type="project" value="UniProtKB-KW"/>
</dbReference>
<dbReference type="InterPro" id="IPR050570">
    <property type="entry name" value="Cell_wall_metabolism_enzyme"/>
</dbReference>
<name>A0A558R729_9SPHN</name>
<evidence type="ECO:0000256" key="5">
    <source>
        <dbReference type="ARBA" id="ARBA00022833"/>
    </source>
</evidence>
<keyword evidence="8" id="KW-0472">Membrane</keyword>
<keyword evidence="6" id="KW-0482">Metalloprotease</keyword>
<dbReference type="Pfam" id="PF01551">
    <property type="entry name" value="Peptidase_M23"/>
    <property type="match status" value="1"/>
</dbReference>
<evidence type="ECO:0000256" key="7">
    <source>
        <dbReference type="SAM" id="MobiDB-lite"/>
    </source>
</evidence>
<dbReference type="AlphaFoldDB" id="A0A558R729"/>
<evidence type="ECO:0000256" key="3">
    <source>
        <dbReference type="ARBA" id="ARBA00022723"/>
    </source>
</evidence>
<comment type="cofactor">
    <cofactor evidence="1">
        <name>Zn(2+)</name>
        <dbReference type="ChEBI" id="CHEBI:29105"/>
    </cofactor>
</comment>
<evidence type="ECO:0000256" key="6">
    <source>
        <dbReference type="ARBA" id="ARBA00023049"/>
    </source>
</evidence>
<keyword evidence="2" id="KW-0645">Protease</keyword>
<dbReference type="PANTHER" id="PTHR21666:SF288">
    <property type="entry name" value="CELL DIVISION PROTEIN YTFB"/>
    <property type="match status" value="1"/>
</dbReference>
<gene>
    <name evidence="10" type="ORF">FOY91_07870</name>
</gene>
<feature type="transmembrane region" description="Helical" evidence="8">
    <location>
        <begin position="7"/>
        <end position="25"/>
    </location>
</feature>
<proteinExistence type="predicted"/>
<dbReference type="GO" id="GO:0046872">
    <property type="term" value="F:metal ion binding"/>
    <property type="evidence" value="ECO:0007669"/>
    <property type="project" value="UniProtKB-KW"/>
</dbReference>
<sequence length="211" mass="21994">MTRFGKWFAGAIVLVVALLVIGLLMPRQAREVGTGDGKPVVAAPAPPAEAAEEDRPGPAILAASGLTVPVAGVRPADLVDTFGDPRGEGGSRGHGALDIMAPRGTPVLAAADGRVEKLFESDLGGHTVYIRSPNRRNVYYYAHLDTYAPGVREGVAVRAGQRIGTVGSTGDANPTAPHLHFEIKRVTPDEAWHEGRAINPYPLLAGRAAGG</sequence>
<dbReference type="InterPro" id="IPR011055">
    <property type="entry name" value="Dup_hybrid_motif"/>
</dbReference>
<dbReference type="EMBL" id="VNIM01000023">
    <property type="protein sequence ID" value="TVV75193.1"/>
    <property type="molecule type" value="Genomic_DNA"/>
</dbReference>
<organism evidence="10 11">
    <name type="scientific">Alterirhizorhabdus solaris</name>
    <dbReference type="NCBI Taxonomy" id="2529389"/>
    <lineage>
        <taxon>Bacteria</taxon>
        <taxon>Pseudomonadati</taxon>
        <taxon>Pseudomonadota</taxon>
        <taxon>Alphaproteobacteria</taxon>
        <taxon>Sphingomonadales</taxon>
        <taxon>Rhizorhabdaceae</taxon>
        <taxon>Alterirhizorhabdus</taxon>
    </lineage>
</organism>